<accession>A0A1C9HNX8</accession>
<sequence>MSLLEEEEASVSLSNSVIATDGAMATSGRKVAVLSKRQRRIRNALVAYSFIAPNFIGFAVFTLGPILFAFVLAFMHWDG</sequence>
<proteinExistence type="predicted"/>
<protein>
    <submittedName>
        <fullName evidence="2">ABC transporter permease</fullName>
    </submittedName>
</protein>
<evidence type="ECO:0000313" key="2">
    <source>
        <dbReference type="EMBL" id="AOO88383.1"/>
    </source>
</evidence>
<reference evidence="2" key="1">
    <citation type="journal article" date="2015" name="BMC Genomics">
        <title>Transcriptome profiling of a Rhizobium leguminosarum bv. trifolii rosR mutant reveals the role of the transcriptional regulator RosR in motility, synthesis of cell-surface components, and other cellular processes.</title>
        <authorList>
            <person name="Rachwal K."/>
            <person name="Matczynska E."/>
            <person name="Janczarek M."/>
        </authorList>
    </citation>
    <scope>NUCLEOTIDE SEQUENCE</scope>
    <source>
        <strain evidence="2">Rt24.2</strain>
    </source>
</reference>
<dbReference type="EMBL" id="KX486019">
    <property type="protein sequence ID" value="AOO88383.1"/>
    <property type="molecule type" value="Genomic_DNA"/>
</dbReference>
<keyword evidence="1" id="KW-0472">Membrane</keyword>
<evidence type="ECO:0000256" key="1">
    <source>
        <dbReference type="SAM" id="Phobius"/>
    </source>
</evidence>
<dbReference type="AlphaFoldDB" id="A0A1C9HNX8"/>
<organism evidence="2">
    <name type="scientific">Rhizobium leguminosarum bv. trifolii</name>
    <dbReference type="NCBI Taxonomy" id="386"/>
    <lineage>
        <taxon>Bacteria</taxon>
        <taxon>Pseudomonadati</taxon>
        <taxon>Pseudomonadota</taxon>
        <taxon>Alphaproteobacteria</taxon>
        <taxon>Hyphomicrobiales</taxon>
        <taxon>Rhizobiaceae</taxon>
        <taxon>Rhizobium/Agrobacterium group</taxon>
        <taxon>Rhizobium</taxon>
    </lineage>
</organism>
<reference evidence="2" key="2">
    <citation type="journal article" date="2016" name="Front. Microbiol.">
        <title>The Regulatory Protein RosR Affects Rhizobium leguminosarum bv. trifolii Protein Profiles, Cell Surface Properties, and Symbiosis with Clover.</title>
        <authorList>
            <person name="Rachwal K."/>
            <person name="Boguszewska A."/>
            <person name="Kopcinska J."/>
            <person name="Karas M."/>
            <person name="Tchorzewski M."/>
            <person name="Janczarek M."/>
        </authorList>
    </citation>
    <scope>NUCLEOTIDE SEQUENCE</scope>
    <source>
        <strain evidence="2">Rt24.2</strain>
    </source>
</reference>
<keyword evidence="1" id="KW-1133">Transmembrane helix</keyword>
<feature type="transmembrane region" description="Helical" evidence="1">
    <location>
        <begin position="45"/>
        <end position="75"/>
    </location>
</feature>
<name>A0A1C9HNX8_RHILT</name>
<keyword evidence="1" id="KW-0812">Transmembrane</keyword>